<accession>A0ABN5DL09</accession>
<dbReference type="Gene3D" id="3.40.1000.10">
    <property type="entry name" value="Mog1/PsbP, alpha/beta/alpha sandwich"/>
    <property type="match status" value="1"/>
</dbReference>
<dbReference type="RefSeq" id="WP_096882292.1">
    <property type="nucleotide sequence ID" value="NZ_CP023482.1"/>
</dbReference>
<reference evidence="1 2" key="1">
    <citation type="journal article" date="2016" name="Int. J. Syst. Evol. Microbiol.">
        <title>Dermabacter jinjuensis sp. nov., a novel species of the genus Dermabacter isolated from a clinical specimen.</title>
        <authorList>
            <person name="Park Y.K."/>
            <person name="Lee K.M."/>
            <person name="Lee W.K."/>
            <person name="Cho M.J."/>
            <person name="Lee H.S."/>
            <person name="Cho Y.G."/>
            <person name="Lee Y.C."/>
            <person name="Lee W.K."/>
            <person name="Seong W.K."/>
            <person name="Hwang K.J."/>
        </authorList>
    </citation>
    <scope>NUCLEOTIDE SEQUENCE [LARGE SCALE GENOMIC DNA]</scope>
    <source>
        <strain evidence="1 2">32T</strain>
    </source>
</reference>
<evidence type="ECO:0008006" key="3">
    <source>
        <dbReference type="Google" id="ProtNLM"/>
    </source>
</evidence>
<protein>
    <recommendedName>
        <fullName evidence="3">Lipoprotein LpqN</fullName>
    </recommendedName>
</protein>
<sequence>MPDSGKAVPAEMTTYTHPDMVVDVFAPRGWEEDTSGADRGVFIYLSDEIWNEQFRPNIVLIQRKAEAGIETLEGLAAIQDEVEDSYADTLDEYRLMHLDADTVGVQGVPGLQRIASYTNPDGIPLVMFQWTAVHNSVHVDLTITYPTELLGERAQLILNMGHSLLWKESAQ</sequence>
<evidence type="ECO:0000313" key="1">
    <source>
        <dbReference type="EMBL" id="ATH95683.1"/>
    </source>
</evidence>
<dbReference type="Proteomes" id="UP000815698">
    <property type="component" value="Chromosome"/>
</dbReference>
<organism evidence="1 2">
    <name type="scientific">Dermabacter jinjuensis</name>
    <dbReference type="NCBI Taxonomy" id="1667168"/>
    <lineage>
        <taxon>Bacteria</taxon>
        <taxon>Bacillati</taxon>
        <taxon>Actinomycetota</taxon>
        <taxon>Actinomycetes</taxon>
        <taxon>Micrococcales</taxon>
        <taxon>Dermabacteraceae</taxon>
        <taxon>Dermabacter</taxon>
    </lineage>
</organism>
<evidence type="ECO:0000313" key="2">
    <source>
        <dbReference type="Proteomes" id="UP000815698"/>
    </source>
</evidence>
<gene>
    <name evidence="1" type="ORF">COP05_00115</name>
</gene>
<proteinExistence type="predicted"/>
<dbReference type="EMBL" id="CP023482">
    <property type="protein sequence ID" value="ATH95683.1"/>
    <property type="molecule type" value="Genomic_DNA"/>
</dbReference>
<keyword evidence="2" id="KW-1185">Reference proteome</keyword>
<name>A0ABN5DL09_9MICO</name>